<keyword evidence="3" id="KW-1185">Reference proteome</keyword>
<evidence type="ECO:0000313" key="3">
    <source>
        <dbReference type="Proteomes" id="UP000698242"/>
    </source>
</evidence>
<name>A0A921NRJ8_9RHOB</name>
<protein>
    <submittedName>
        <fullName evidence="2">Zinc metallopeptidase-like protein</fullName>
    </submittedName>
</protein>
<dbReference type="EMBL" id="APKE01000004">
    <property type="protein sequence ID" value="KAF0677362.1"/>
    <property type="molecule type" value="Genomic_DNA"/>
</dbReference>
<gene>
    <name evidence="2" type="ORF">PMES_00273</name>
</gene>
<dbReference type="OrthoDB" id="9795402at2"/>
<dbReference type="RefSeq" id="WP_159963739.1">
    <property type="nucleotide sequence ID" value="NZ_APKE01000004.1"/>
</dbReference>
<reference evidence="2" key="1">
    <citation type="submission" date="2013-03" db="EMBL/GenBank/DDBJ databases">
        <title>Genome Sequence of the Profundibacterium mesophilum strain KAUST100406-0324T from Red Sea, a novel genus in the family Rhodobacteraceae.</title>
        <authorList>
            <person name="Essack M."/>
            <person name="Alam I."/>
            <person name="Lafi F."/>
            <person name="Alawi W."/>
            <person name="Kamanu F."/>
            <person name="Al-Suwailem A."/>
            <person name="Lee O.O."/>
            <person name="Xu Y."/>
            <person name="Bajic V."/>
            <person name="Qian P.-Y."/>
            <person name="Archer J."/>
        </authorList>
    </citation>
    <scope>NUCLEOTIDE SEQUENCE</scope>
    <source>
        <strain evidence="2">KAUST100406-0324</strain>
    </source>
</reference>
<dbReference type="InterPro" id="IPR053136">
    <property type="entry name" value="UTP_pyrophosphatase-like"/>
</dbReference>
<dbReference type="PANTHER" id="PTHR30399">
    <property type="entry name" value="UNCHARACTERIZED PROTEIN YGJP"/>
    <property type="match status" value="1"/>
</dbReference>
<dbReference type="AlphaFoldDB" id="A0A921NRJ8"/>
<dbReference type="Pfam" id="PF01863">
    <property type="entry name" value="YgjP-like"/>
    <property type="match status" value="1"/>
</dbReference>
<feature type="domain" description="YgjP-like metallopeptidase" evidence="1">
    <location>
        <begin position="25"/>
        <end position="217"/>
    </location>
</feature>
<comment type="caution">
    <text evidence="2">The sequence shown here is derived from an EMBL/GenBank/DDBJ whole genome shotgun (WGS) entry which is preliminary data.</text>
</comment>
<evidence type="ECO:0000259" key="1">
    <source>
        <dbReference type="Pfam" id="PF01863"/>
    </source>
</evidence>
<proteinExistence type="predicted"/>
<accession>A0A921NRJ8</accession>
<dbReference type="CDD" id="cd07344">
    <property type="entry name" value="M48_yhfN_like"/>
    <property type="match status" value="1"/>
</dbReference>
<dbReference type="Proteomes" id="UP000698242">
    <property type="component" value="Unassembled WGS sequence"/>
</dbReference>
<dbReference type="Gene3D" id="3.30.2010.10">
    <property type="entry name" value="Metalloproteases ('zincins'), catalytic domain"/>
    <property type="match status" value="1"/>
</dbReference>
<organism evidence="2 3">
    <name type="scientific">Profundibacterium mesophilum KAUST100406-0324</name>
    <dbReference type="NCBI Taxonomy" id="1037889"/>
    <lineage>
        <taxon>Bacteria</taxon>
        <taxon>Pseudomonadati</taxon>
        <taxon>Pseudomonadota</taxon>
        <taxon>Alphaproteobacteria</taxon>
        <taxon>Rhodobacterales</taxon>
        <taxon>Roseobacteraceae</taxon>
        <taxon>Profundibacterium</taxon>
    </lineage>
</organism>
<dbReference type="PANTHER" id="PTHR30399:SF1">
    <property type="entry name" value="UTP PYROPHOSPHATASE"/>
    <property type="match status" value="1"/>
</dbReference>
<sequence length="229" mass="25593">MEEAVLPGDPPIAMVLRRSARAKRICLRVSALDGRVTLTLPPAVTLAQGMAFARARDGWIRRHAGGGHEPLAARVGARIPVLGRERLVRRADLLRPCLTQTEILLPPHGPQGPWIAALLKEEARRALHEASLRHAAAARRDFTAITLRDTRSRWGSCSSEGRLMYSWRLILAPCEVLDYVAAHEVAHLVHMDHSARFWAEVERLLPGHAPARAWLRANGATLHRWRFDD</sequence>
<evidence type="ECO:0000313" key="2">
    <source>
        <dbReference type="EMBL" id="KAF0677362.1"/>
    </source>
</evidence>
<dbReference type="InterPro" id="IPR002725">
    <property type="entry name" value="YgjP-like_metallopeptidase"/>
</dbReference>